<accession>A0A8J5I8R4</accession>
<dbReference type="AlphaFoldDB" id="A0A8J5I8R4"/>
<evidence type="ECO:0000313" key="3">
    <source>
        <dbReference type="Proteomes" id="UP000734854"/>
    </source>
</evidence>
<organism evidence="2 3">
    <name type="scientific">Zingiber officinale</name>
    <name type="common">Ginger</name>
    <name type="synonym">Amomum zingiber</name>
    <dbReference type="NCBI Taxonomy" id="94328"/>
    <lineage>
        <taxon>Eukaryota</taxon>
        <taxon>Viridiplantae</taxon>
        <taxon>Streptophyta</taxon>
        <taxon>Embryophyta</taxon>
        <taxon>Tracheophyta</taxon>
        <taxon>Spermatophyta</taxon>
        <taxon>Magnoliopsida</taxon>
        <taxon>Liliopsida</taxon>
        <taxon>Zingiberales</taxon>
        <taxon>Zingiberaceae</taxon>
        <taxon>Zingiber</taxon>
    </lineage>
</organism>
<dbReference type="PANTHER" id="PTHR34658">
    <property type="entry name" value="OS01G0151800 PROTEIN"/>
    <property type="match status" value="1"/>
</dbReference>
<proteinExistence type="predicted"/>
<sequence length="156" mass="17111">MHKRSRCEIRLSQLLLHRAITCMVLARPPVITSAMPFAFLLRRRPLLFYAATWTAVISATVAMAAFSPEVAFVWAISQASSFARPCGAASVRLPMDGPPGEVVCVPVYLFDRSAVDAVIPPLFAVAVLAASVSVMRAVGLWEDEEEEGEEEEETFR</sequence>
<comment type="caution">
    <text evidence="2">The sequence shown here is derived from an EMBL/GenBank/DDBJ whole genome shotgun (WGS) entry which is preliminary data.</text>
</comment>
<evidence type="ECO:0000313" key="2">
    <source>
        <dbReference type="EMBL" id="KAG6535750.1"/>
    </source>
</evidence>
<keyword evidence="1" id="KW-1133">Transmembrane helix</keyword>
<keyword evidence="1" id="KW-0812">Transmembrane</keyword>
<dbReference type="EMBL" id="JACMSC010000001">
    <property type="protein sequence ID" value="KAG6535750.1"/>
    <property type="molecule type" value="Genomic_DNA"/>
</dbReference>
<feature type="transmembrane region" description="Helical" evidence="1">
    <location>
        <begin position="118"/>
        <end position="138"/>
    </location>
</feature>
<dbReference type="Proteomes" id="UP000734854">
    <property type="component" value="Unassembled WGS sequence"/>
</dbReference>
<dbReference type="OrthoDB" id="1921102at2759"/>
<keyword evidence="1" id="KW-0472">Membrane</keyword>
<gene>
    <name evidence="2" type="ORF">ZIOFF_000777</name>
</gene>
<reference evidence="2 3" key="1">
    <citation type="submission" date="2020-08" db="EMBL/GenBank/DDBJ databases">
        <title>Plant Genome Project.</title>
        <authorList>
            <person name="Zhang R.-G."/>
        </authorList>
    </citation>
    <scope>NUCLEOTIDE SEQUENCE [LARGE SCALE GENOMIC DNA]</scope>
    <source>
        <tissue evidence="2">Rhizome</tissue>
    </source>
</reference>
<name>A0A8J5I8R4_ZINOF</name>
<keyword evidence="3" id="KW-1185">Reference proteome</keyword>
<feature type="transmembrane region" description="Helical" evidence="1">
    <location>
        <begin position="46"/>
        <end position="66"/>
    </location>
</feature>
<dbReference type="PANTHER" id="PTHR34658:SF2">
    <property type="entry name" value="OS01G0151800 PROTEIN"/>
    <property type="match status" value="1"/>
</dbReference>
<evidence type="ECO:0000256" key="1">
    <source>
        <dbReference type="SAM" id="Phobius"/>
    </source>
</evidence>
<protein>
    <submittedName>
        <fullName evidence="2">Uncharacterized protein</fullName>
    </submittedName>
</protein>